<keyword evidence="3" id="KW-0479">Metal-binding</keyword>
<comment type="caution">
    <text evidence="6">The sequence shown here is derived from an EMBL/GenBank/DDBJ whole genome shotgun (WGS) entry which is preliminary data.</text>
</comment>
<dbReference type="PROSITE" id="PS50970">
    <property type="entry name" value="HCY"/>
    <property type="match status" value="1"/>
</dbReference>
<evidence type="ECO:0000313" key="6">
    <source>
        <dbReference type="EMBL" id="RDD62515.1"/>
    </source>
</evidence>
<dbReference type="EC" id="2.1.1.5" evidence="6"/>
<dbReference type="Proteomes" id="UP000253941">
    <property type="component" value="Unassembled WGS sequence"/>
</dbReference>
<dbReference type="PANTHER" id="PTHR11103">
    <property type="entry name" value="SLR1189 PROTEIN"/>
    <property type="match status" value="1"/>
</dbReference>
<evidence type="ECO:0000256" key="1">
    <source>
        <dbReference type="ARBA" id="ARBA00022603"/>
    </source>
</evidence>
<feature type="compositionally biased region" description="Polar residues" evidence="4">
    <location>
        <begin position="317"/>
        <end position="328"/>
    </location>
</feature>
<dbReference type="PANTHER" id="PTHR11103:SF18">
    <property type="entry name" value="SLR1189 PROTEIN"/>
    <property type="match status" value="1"/>
</dbReference>
<dbReference type="GO" id="GO:0032259">
    <property type="term" value="P:methylation"/>
    <property type="evidence" value="ECO:0007669"/>
    <property type="project" value="UniProtKB-KW"/>
</dbReference>
<name>A0A369TDR2_9PROT</name>
<dbReference type="NCBIfam" id="NF005718">
    <property type="entry name" value="PRK07534.1"/>
    <property type="match status" value="1"/>
</dbReference>
<feature type="binding site" evidence="3">
    <location>
        <position position="212"/>
    </location>
    <ligand>
        <name>Zn(2+)</name>
        <dbReference type="ChEBI" id="CHEBI:29105"/>
    </ligand>
</feature>
<feature type="compositionally biased region" description="Basic residues" evidence="4">
    <location>
        <begin position="341"/>
        <end position="350"/>
    </location>
</feature>
<feature type="binding site" evidence="3">
    <location>
        <position position="280"/>
    </location>
    <ligand>
        <name>Zn(2+)</name>
        <dbReference type="ChEBI" id="CHEBI:29105"/>
    </ligand>
</feature>
<proteinExistence type="predicted"/>
<feature type="binding site" evidence="3">
    <location>
        <position position="279"/>
    </location>
    <ligand>
        <name>Zn(2+)</name>
        <dbReference type="ChEBI" id="CHEBI:29105"/>
    </ligand>
</feature>
<dbReference type="AlphaFoldDB" id="A0A369TDR2"/>
<evidence type="ECO:0000256" key="2">
    <source>
        <dbReference type="ARBA" id="ARBA00022679"/>
    </source>
</evidence>
<feature type="region of interest" description="Disordered" evidence="4">
    <location>
        <begin position="317"/>
        <end position="361"/>
    </location>
</feature>
<gene>
    <name evidence="6" type="primary">bmt</name>
    <name evidence="6" type="ORF">DRB17_07675</name>
</gene>
<dbReference type="SUPFAM" id="SSF82282">
    <property type="entry name" value="Homocysteine S-methyltransferase"/>
    <property type="match status" value="1"/>
</dbReference>
<dbReference type="Gene3D" id="3.20.20.330">
    <property type="entry name" value="Homocysteine-binding-like domain"/>
    <property type="match status" value="1"/>
</dbReference>
<evidence type="ECO:0000256" key="4">
    <source>
        <dbReference type="SAM" id="MobiDB-lite"/>
    </source>
</evidence>
<feature type="domain" description="Hcy-binding" evidence="5">
    <location>
        <begin position="3"/>
        <end position="294"/>
    </location>
</feature>
<dbReference type="InterPro" id="IPR036589">
    <property type="entry name" value="HCY_dom_sf"/>
</dbReference>
<evidence type="ECO:0000259" key="5">
    <source>
        <dbReference type="PROSITE" id="PS50970"/>
    </source>
</evidence>
<dbReference type="GO" id="GO:0047150">
    <property type="term" value="F:betaine-homocysteine S-methyltransferase activity"/>
    <property type="evidence" value="ECO:0007669"/>
    <property type="project" value="UniProtKB-EC"/>
</dbReference>
<keyword evidence="7" id="KW-1185">Reference proteome</keyword>
<keyword evidence="1 3" id="KW-0489">Methyltransferase</keyword>
<dbReference type="Pfam" id="PF02574">
    <property type="entry name" value="S-methyl_trans"/>
    <property type="match status" value="1"/>
</dbReference>
<comment type="cofactor">
    <cofactor evidence="3">
        <name>Zn(2+)</name>
        <dbReference type="ChEBI" id="CHEBI:29105"/>
    </cofactor>
</comment>
<dbReference type="InterPro" id="IPR003726">
    <property type="entry name" value="HCY_dom"/>
</dbReference>
<dbReference type="EMBL" id="QPMH01000005">
    <property type="protein sequence ID" value="RDD62515.1"/>
    <property type="molecule type" value="Genomic_DNA"/>
</dbReference>
<dbReference type="RefSeq" id="WP_114581611.1">
    <property type="nucleotide sequence ID" value="NZ_QPMH01000005.1"/>
</dbReference>
<organism evidence="6 7">
    <name type="scientific">Ferruginivarius sediminum</name>
    <dbReference type="NCBI Taxonomy" id="2661937"/>
    <lineage>
        <taxon>Bacteria</taxon>
        <taxon>Pseudomonadati</taxon>
        <taxon>Pseudomonadota</taxon>
        <taxon>Alphaproteobacteria</taxon>
        <taxon>Rhodospirillales</taxon>
        <taxon>Rhodospirillaceae</taxon>
        <taxon>Ferruginivarius</taxon>
    </lineage>
</organism>
<evidence type="ECO:0000256" key="3">
    <source>
        <dbReference type="PROSITE-ProRule" id="PRU00333"/>
    </source>
</evidence>
<reference evidence="6 7" key="1">
    <citation type="submission" date="2018-07" db="EMBL/GenBank/DDBJ databases">
        <title>Venubactetium sediminum gen. nov., sp. nov., isolated from a marine solar saltern.</title>
        <authorList>
            <person name="Wang S."/>
        </authorList>
    </citation>
    <scope>NUCLEOTIDE SEQUENCE [LARGE SCALE GENOMIC DNA]</scope>
    <source>
        <strain evidence="6 7">WD2A32</strain>
    </source>
</reference>
<sequence>MTDLLSRLLAERPWLLADGATGTNLFALGLGHGDSPELWNADHPDKVRAHYRSFLEAGSDIILTNTFGGNRERLKLHGGQDRVYELNKAAAELARAEVGRLDRPAVVAGSMGPTGSLFQPLGELSFEDGKDAFAEQAAGLKDGGVDVLWIETISAVDELKAAVAGAGTAGLPVACTLSFDTNGRTMMGVTPDQLAQIVHGLEPRPIAYGGNCGVGASELVVALHNMAKGAEPGDVLIAKSNCGIPEWRGDQIVYTGTPELMADYACIAVDCGARIIGGCCGTTPEHIRAMRAALEAHTKGEAPSVEEIVARLGQISTGAEQQSQNTGLSDLPESESASAGGRRRRSRRRASAGPEDDTPKF</sequence>
<protein>
    <submittedName>
        <fullName evidence="6">Betaine--homocysteine S-methyltransferase</fullName>
        <ecNumber evidence="6">2.1.1.5</ecNumber>
    </submittedName>
</protein>
<keyword evidence="2 3" id="KW-0808">Transferase</keyword>
<keyword evidence="3" id="KW-0862">Zinc</keyword>
<accession>A0A369TDR2</accession>
<dbReference type="GO" id="GO:0046872">
    <property type="term" value="F:metal ion binding"/>
    <property type="evidence" value="ECO:0007669"/>
    <property type="project" value="UniProtKB-KW"/>
</dbReference>
<evidence type="ECO:0000313" key="7">
    <source>
        <dbReference type="Proteomes" id="UP000253941"/>
    </source>
</evidence>